<name>A0ABR9M1K9_9ACTN</name>
<comment type="caution">
    <text evidence="1">The sequence shown here is derived from an EMBL/GenBank/DDBJ whole genome shotgun (WGS) entry which is preliminary data.</text>
</comment>
<organism evidence="1 2">
    <name type="scientific">Nonomuraea angiospora</name>
    <dbReference type="NCBI Taxonomy" id="46172"/>
    <lineage>
        <taxon>Bacteria</taxon>
        <taxon>Bacillati</taxon>
        <taxon>Actinomycetota</taxon>
        <taxon>Actinomycetes</taxon>
        <taxon>Streptosporangiales</taxon>
        <taxon>Streptosporangiaceae</taxon>
        <taxon>Nonomuraea</taxon>
    </lineage>
</organism>
<keyword evidence="2" id="KW-1185">Reference proteome</keyword>
<evidence type="ECO:0000313" key="2">
    <source>
        <dbReference type="Proteomes" id="UP000633509"/>
    </source>
</evidence>
<protein>
    <submittedName>
        <fullName evidence="1">Uncharacterized protein</fullName>
    </submittedName>
</protein>
<evidence type="ECO:0000313" key="1">
    <source>
        <dbReference type="EMBL" id="MBE1586779.1"/>
    </source>
</evidence>
<sequence length="42" mass="4936">MGHFDLRREMILDAIAEYDTMGWDADDLLITTRVLDEQVRLP</sequence>
<proteinExistence type="predicted"/>
<dbReference type="EMBL" id="JADBEK010000001">
    <property type="protein sequence ID" value="MBE1586779.1"/>
    <property type="molecule type" value="Genomic_DNA"/>
</dbReference>
<dbReference type="RefSeq" id="WP_264085999.1">
    <property type="nucleotide sequence ID" value="NZ_JADBEK010000001.1"/>
</dbReference>
<gene>
    <name evidence="1" type="ORF">H4W80_005037</name>
</gene>
<reference evidence="1 2" key="1">
    <citation type="submission" date="2020-10" db="EMBL/GenBank/DDBJ databases">
        <title>Sequencing the genomes of 1000 actinobacteria strains.</title>
        <authorList>
            <person name="Klenk H.-P."/>
        </authorList>
    </citation>
    <scope>NUCLEOTIDE SEQUENCE [LARGE SCALE GENOMIC DNA]</scope>
    <source>
        <strain evidence="1 2">DSM 43173</strain>
    </source>
</reference>
<accession>A0ABR9M1K9</accession>
<dbReference type="Proteomes" id="UP000633509">
    <property type="component" value="Unassembled WGS sequence"/>
</dbReference>